<feature type="transmembrane region" description="Helical" evidence="1">
    <location>
        <begin position="135"/>
        <end position="156"/>
    </location>
</feature>
<sequence length="275" mass="30529">MVALWSAALVAGLAAVAALMQAQYTHLKEMGGFMRIAGILAFAACVAENSCISWYKYYHYSDEWGIFLGHVPLHVVLIWPLFILGEHRYLRSLCNDLRLRALLCFVDVALLANLVEIYCVAAKLWFWKESNCLGVPWIGVLGWALFATPAVLLLSIEEARPNTKVTLGITLGLTLVLCLATLHGGLVLVWQLGLLFNLRLGSVRPQTEALAISLIQLLYHLATRRLPRPQLRQELPRLLACGILAALLLKGRPLPIWELLLVSGASMLRILAFQL</sequence>
<evidence type="ECO:0000313" key="4">
    <source>
        <dbReference type="Proteomes" id="UP000604046"/>
    </source>
</evidence>
<accession>A0A812MCA3</accession>
<dbReference type="AlphaFoldDB" id="A0A812MCA3"/>
<keyword evidence="4" id="KW-1185">Reference proteome</keyword>
<reference evidence="3" key="1">
    <citation type="submission" date="2021-02" db="EMBL/GenBank/DDBJ databases">
        <authorList>
            <person name="Dougan E. K."/>
            <person name="Rhodes N."/>
            <person name="Thang M."/>
            <person name="Chan C."/>
        </authorList>
    </citation>
    <scope>NUCLEOTIDE SEQUENCE</scope>
</reference>
<gene>
    <name evidence="3" type="ORF">SNAT2548_LOCUS13516</name>
</gene>
<protein>
    <submittedName>
        <fullName evidence="3">Uncharacterized protein</fullName>
    </submittedName>
</protein>
<feature type="transmembrane region" description="Helical" evidence="1">
    <location>
        <begin position="168"/>
        <end position="193"/>
    </location>
</feature>
<keyword evidence="1" id="KW-0812">Transmembrane</keyword>
<evidence type="ECO:0000313" key="3">
    <source>
        <dbReference type="EMBL" id="CAE7259320.1"/>
    </source>
</evidence>
<feature type="chain" id="PRO_5033033248" evidence="2">
    <location>
        <begin position="19"/>
        <end position="275"/>
    </location>
</feature>
<keyword evidence="1" id="KW-1133">Transmembrane helix</keyword>
<feature type="transmembrane region" description="Helical" evidence="1">
    <location>
        <begin position="64"/>
        <end position="85"/>
    </location>
</feature>
<evidence type="ECO:0000256" key="2">
    <source>
        <dbReference type="SAM" id="SignalP"/>
    </source>
</evidence>
<proteinExistence type="predicted"/>
<dbReference type="EMBL" id="CAJNDS010001428">
    <property type="protein sequence ID" value="CAE7259320.1"/>
    <property type="molecule type" value="Genomic_DNA"/>
</dbReference>
<dbReference type="OrthoDB" id="447554at2759"/>
<evidence type="ECO:0000256" key="1">
    <source>
        <dbReference type="SAM" id="Phobius"/>
    </source>
</evidence>
<keyword evidence="1" id="KW-0472">Membrane</keyword>
<name>A0A812MCA3_9DINO</name>
<feature type="transmembrane region" description="Helical" evidence="1">
    <location>
        <begin position="97"/>
        <end position="115"/>
    </location>
</feature>
<comment type="caution">
    <text evidence="3">The sequence shown here is derived from an EMBL/GenBank/DDBJ whole genome shotgun (WGS) entry which is preliminary data.</text>
</comment>
<organism evidence="3 4">
    <name type="scientific">Symbiodinium natans</name>
    <dbReference type="NCBI Taxonomy" id="878477"/>
    <lineage>
        <taxon>Eukaryota</taxon>
        <taxon>Sar</taxon>
        <taxon>Alveolata</taxon>
        <taxon>Dinophyceae</taxon>
        <taxon>Suessiales</taxon>
        <taxon>Symbiodiniaceae</taxon>
        <taxon>Symbiodinium</taxon>
    </lineage>
</organism>
<keyword evidence="2" id="KW-0732">Signal</keyword>
<dbReference type="Proteomes" id="UP000604046">
    <property type="component" value="Unassembled WGS sequence"/>
</dbReference>
<feature type="signal peptide" evidence="2">
    <location>
        <begin position="1"/>
        <end position="18"/>
    </location>
</feature>